<dbReference type="PIRSF" id="PIRSF002703">
    <property type="entry name" value="Thaumatin"/>
    <property type="match status" value="1"/>
</dbReference>
<dbReference type="SMART" id="SM00205">
    <property type="entry name" value="THN"/>
    <property type="match status" value="1"/>
</dbReference>
<dbReference type="Proteomes" id="UP000027138">
    <property type="component" value="Unassembled WGS sequence"/>
</dbReference>
<gene>
    <name evidence="3" type="ORF">JCGZ_08557</name>
</gene>
<dbReference type="Gene3D" id="2.60.110.10">
    <property type="entry name" value="Thaumatin"/>
    <property type="match status" value="1"/>
</dbReference>
<dbReference type="AlphaFoldDB" id="A0A067KXG4"/>
<dbReference type="InterPro" id="IPR037176">
    <property type="entry name" value="Osmotin/thaumatin-like_sf"/>
</dbReference>
<accession>A0A067KXG4</accession>
<dbReference type="FunFam" id="2.60.110.10:FF:000004">
    <property type="entry name" value="THAUMATIN-LIKE PROTEIN 1"/>
    <property type="match status" value="1"/>
</dbReference>
<dbReference type="EMBL" id="KK914417">
    <property type="protein sequence ID" value="KDP36965.1"/>
    <property type="molecule type" value="Genomic_DNA"/>
</dbReference>
<keyword evidence="2" id="KW-1015">Disulfide bond</keyword>
<sequence>MTGFELLTKATQSVNFRALFTGRLWGRTGCSTNSTGKFICATGDSGSGQISCDDVGGIILLFTLVEFTLAEKGDRDYYDICLVDGFNVPVSISPRGGSGNTCITASCARDVNSDCPNELAVKGQSGNSVIGCKNACEVFNQPEYCCTESSSTPNTCKPTNYSMFFKNQCHQAYSCPYDHSTSCFLAPVELIIISLFVQMEESIIGVGSTAPLVF</sequence>
<evidence type="ECO:0008006" key="5">
    <source>
        <dbReference type="Google" id="ProtNLM"/>
    </source>
</evidence>
<evidence type="ECO:0000313" key="3">
    <source>
        <dbReference type="EMBL" id="KDP36965.1"/>
    </source>
</evidence>
<dbReference type="SUPFAM" id="SSF49870">
    <property type="entry name" value="Osmotin, thaumatin-like protein"/>
    <property type="match status" value="1"/>
</dbReference>
<proteinExistence type="inferred from homology"/>
<feature type="disulfide bond" evidence="2">
    <location>
        <begin position="30"/>
        <end position="40"/>
    </location>
</feature>
<feature type="disulfide bond" evidence="2">
    <location>
        <begin position="115"/>
        <end position="132"/>
    </location>
</feature>
<dbReference type="PROSITE" id="PS51367">
    <property type="entry name" value="THAUMATIN_2"/>
    <property type="match status" value="1"/>
</dbReference>
<keyword evidence="4" id="KW-1185">Reference proteome</keyword>
<dbReference type="Pfam" id="PF00314">
    <property type="entry name" value="Thaumatin"/>
    <property type="match status" value="1"/>
</dbReference>
<dbReference type="OrthoDB" id="430315at2759"/>
<evidence type="ECO:0000256" key="2">
    <source>
        <dbReference type="PIRSR" id="PIRSR002703-1"/>
    </source>
</evidence>
<dbReference type="InterPro" id="IPR001938">
    <property type="entry name" value="Thaumatin"/>
</dbReference>
<dbReference type="PANTHER" id="PTHR31048">
    <property type="entry name" value="OS03G0233200 PROTEIN"/>
    <property type="match status" value="1"/>
</dbReference>
<evidence type="ECO:0000256" key="1">
    <source>
        <dbReference type="ARBA" id="ARBA00010607"/>
    </source>
</evidence>
<reference evidence="3 4" key="1">
    <citation type="journal article" date="2014" name="PLoS ONE">
        <title>Global Analysis of Gene Expression Profiles in Physic Nut (Jatropha curcas L.) Seedlings Exposed to Salt Stress.</title>
        <authorList>
            <person name="Zhang L."/>
            <person name="Zhang C."/>
            <person name="Wu P."/>
            <person name="Chen Y."/>
            <person name="Li M."/>
            <person name="Jiang H."/>
            <person name="Wu G."/>
        </authorList>
    </citation>
    <scope>NUCLEOTIDE SEQUENCE [LARGE SCALE GENOMIC DNA]</scope>
    <source>
        <strain evidence="4">cv. GZQX0401</strain>
        <tissue evidence="3">Young leaves</tissue>
    </source>
</reference>
<protein>
    <recommendedName>
        <fullName evidence="5">Thaumatin-like protein</fullName>
    </recommendedName>
</protein>
<feature type="disulfide bond" evidence="2">
    <location>
        <begin position="107"/>
        <end position="169"/>
    </location>
</feature>
<evidence type="ECO:0000313" key="4">
    <source>
        <dbReference type="Proteomes" id="UP000027138"/>
    </source>
</evidence>
<name>A0A067KXG4_JATCU</name>
<feature type="disulfide bond" evidence="2">
    <location>
        <begin position="146"/>
        <end position="156"/>
    </location>
</feature>
<dbReference type="PRINTS" id="PR00347">
    <property type="entry name" value="THAUMATIN"/>
</dbReference>
<comment type="similarity">
    <text evidence="1">Belongs to the thaumatin family.</text>
</comment>
<organism evidence="3 4">
    <name type="scientific">Jatropha curcas</name>
    <name type="common">Barbados nut</name>
    <dbReference type="NCBI Taxonomy" id="180498"/>
    <lineage>
        <taxon>Eukaryota</taxon>
        <taxon>Viridiplantae</taxon>
        <taxon>Streptophyta</taxon>
        <taxon>Embryophyta</taxon>
        <taxon>Tracheophyta</taxon>
        <taxon>Spermatophyta</taxon>
        <taxon>Magnoliopsida</taxon>
        <taxon>eudicotyledons</taxon>
        <taxon>Gunneridae</taxon>
        <taxon>Pentapetalae</taxon>
        <taxon>rosids</taxon>
        <taxon>fabids</taxon>
        <taxon>Malpighiales</taxon>
        <taxon>Euphorbiaceae</taxon>
        <taxon>Crotonoideae</taxon>
        <taxon>Jatropheae</taxon>
        <taxon>Jatropha</taxon>
    </lineage>
</organism>
<feature type="disulfide bond" evidence="2">
    <location>
        <begin position="136"/>
        <end position="145"/>
    </location>
</feature>